<dbReference type="AlphaFoldDB" id="A0ABD0NT39"/>
<keyword evidence="3" id="KW-1185">Reference proteome</keyword>
<dbReference type="InterPro" id="IPR013783">
    <property type="entry name" value="Ig-like_fold"/>
</dbReference>
<sequence>PTITPKGPQLTVPLNSEFILHCQSNSSVYWLREGRQTRIFQEQRQGQVTVLRVNKAGPQHMGKYSCREEESGKKSSIYVYVK</sequence>
<evidence type="ECO:0000259" key="1">
    <source>
        <dbReference type="PROSITE" id="PS50835"/>
    </source>
</evidence>
<dbReference type="SMART" id="SM00409">
    <property type="entry name" value="IG"/>
    <property type="match status" value="1"/>
</dbReference>
<dbReference type="InterPro" id="IPR007110">
    <property type="entry name" value="Ig-like_dom"/>
</dbReference>
<dbReference type="Gene3D" id="2.60.40.10">
    <property type="entry name" value="Immunoglobulins"/>
    <property type="match status" value="1"/>
</dbReference>
<name>A0ABD0NT39_CIRMR</name>
<organism evidence="2 3">
    <name type="scientific">Cirrhinus mrigala</name>
    <name type="common">Mrigala</name>
    <dbReference type="NCBI Taxonomy" id="683832"/>
    <lineage>
        <taxon>Eukaryota</taxon>
        <taxon>Metazoa</taxon>
        <taxon>Chordata</taxon>
        <taxon>Craniata</taxon>
        <taxon>Vertebrata</taxon>
        <taxon>Euteleostomi</taxon>
        <taxon>Actinopterygii</taxon>
        <taxon>Neopterygii</taxon>
        <taxon>Teleostei</taxon>
        <taxon>Ostariophysi</taxon>
        <taxon>Cypriniformes</taxon>
        <taxon>Cyprinidae</taxon>
        <taxon>Labeoninae</taxon>
        <taxon>Labeonini</taxon>
        <taxon>Cirrhinus</taxon>
    </lineage>
</organism>
<evidence type="ECO:0000313" key="3">
    <source>
        <dbReference type="Proteomes" id="UP001529510"/>
    </source>
</evidence>
<feature type="non-terminal residue" evidence="2">
    <location>
        <position position="82"/>
    </location>
</feature>
<accession>A0ABD0NT39</accession>
<dbReference type="SUPFAM" id="SSF48726">
    <property type="entry name" value="Immunoglobulin"/>
    <property type="match status" value="1"/>
</dbReference>
<feature type="non-terminal residue" evidence="2">
    <location>
        <position position="1"/>
    </location>
</feature>
<dbReference type="Pfam" id="PF13927">
    <property type="entry name" value="Ig_3"/>
    <property type="match status" value="1"/>
</dbReference>
<comment type="caution">
    <text evidence="2">The sequence shown here is derived from an EMBL/GenBank/DDBJ whole genome shotgun (WGS) entry which is preliminary data.</text>
</comment>
<dbReference type="Proteomes" id="UP001529510">
    <property type="component" value="Unassembled WGS sequence"/>
</dbReference>
<dbReference type="EMBL" id="JAMKFB020000020">
    <property type="protein sequence ID" value="KAL0164411.1"/>
    <property type="molecule type" value="Genomic_DNA"/>
</dbReference>
<feature type="domain" description="Ig-like" evidence="1">
    <location>
        <begin position="1"/>
        <end position="76"/>
    </location>
</feature>
<dbReference type="InterPro" id="IPR036179">
    <property type="entry name" value="Ig-like_dom_sf"/>
</dbReference>
<reference evidence="2 3" key="1">
    <citation type="submission" date="2024-05" db="EMBL/GenBank/DDBJ databases">
        <title>Genome sequencing and assembly of Indian major carp, Cirrhinus mrigala (Hamilton, 1822).</title>
        <authorList>
            <person name="Mohindra V."/>
            <person name="Chowdhury L.M."/>
            <person name="Lal K."/>
            <person name="Jena J.K."/>
        </authorList>
    </citation>
    <scope>NUCLEOTIDE SEQUENCE [LARGE SCALE GENOMIC DNA]</scope>
    <source>
        <strain evidence="2">CM1030</strain>
        <tissue evidence="2">Blood</tissue>
    </source>
</reference>
<proteinExistence type="predicted"/>
<gene>
    <name evidence="2" type="ORF">M9458_040164</name>
</gene>
<dbReference type="PROSITE" id="PS50835">
    <property type="entry name" value="IG_LIKE"/>
    <property type="match status" value="1"/>
</dbReference>
<evidence type="ECO:0000313" key="2">
    <source>
        <dbReference type="EMBL" id="KAL0164411.1"/>
    </source>
</evidence>
<dbReference type="InterPro" id="IPR003599">
    <property type="entry name" value="Ig_sub"/>
</dbReference>
<protein>
    <recommendedName>
        <fullName evidence="1">Ig-like domain-containing protein</fullName>
    </recommendedName>
</protein>